<feature type="transmembrane region" description="Helical" evidence="1">
    <location>
        <begin position="15"/>
        <end position="32"/>
    </location>
</feature>
<reference evidence="2 3" key="1">
    <citation type="journal article" date="2007" name="Virology">
        <title>Sequence and annotation of the 314-kb MT325 and the 321-kb FR483 viruses that infect Chlorella Pbi.</title>
        <authorList>
            <person name="Fitzgerald L.A."/>
            <person name="Graves M.V."/>
            <person name="Li X."/>
            <person name="Feldblyum T."/>
            <person name="Hartigan J."/>
            <person name="Van Etten J.L."/>
        </authorList>
    </citation>
    <scope>NUCLEOTIDE SEQUENCE [LARGE SCALE GENOMIC DNA]</scope>
    <source>
        <strain evidence="2 3">FR483</strain>
    </source>
</reference>
<protein>
    <submittedName>
        <fullName evidence="2">Uncharacterized protein n807R</fullName>
    </submittedName>
</protein>
<dbReference type="Proteomes" id="UP000204095">
    <property type="component" value="Segment"/>
</dbReference>
<accession>A7J8G1</accession>
<organismHost>
    <name type="scientific">Paramecium bursaria</name>
    <dbReference type="NCBI Taxonomy" id="74790"/>
</organismHost>
<evidence type="ECO:0000313" key="2">
    <source>
        <dbReference type="EMBL" id="ABT16092.1"/>
    </source>
</evidence>
<evidence type="ECO:0000256" key="1">
    <source>
        <dbReference type="SAM" id="Phobius"/>
    </source>
</evidence>
<evidence type="ECO:0000313" key="3">
    <source>
        <dbReference type="Proteomes" id="UP000204095"/>
    </source>
</evidence>
<dbReference type="GeneID" id="5470159"/>
<gene>
    <name evidence="2" type="primary">n807R</name>
    <name evidence="2" type="ORF">FR483_n807R</name>
</gene>
<organism evidence="2 3">
    <name type="scientific">Paramecium bursaria Chlorella virus FR483</name>
    <name type="common">PBCV-FR483</name>
    <dbReference type="NCBI Taxonomy" id="399781"/>
    <lineage>
        <taxon>Viruses</taxon>
        <taxon>Varidnaviria</taxon>
        <taxon>Bamfordvirae</taxon>
        <taxon>Nucleocytoviricota</taxon>
        <taxon>Megaviricetes</taxon>
        <taxon>Algavirales</taxon>
        <taxon>Phycodnaviridae</taxon>
        <taxon>Chlorovirus</taxon>
        <taxon>Chlorovirus conductrix</taxon>
        <taxon>Paramecium bursaria Chlorella virus A1</taxon>
    </lineage>
</organism>
<dbReference type="EMBL" id="DQ890022">
    <property type="protein sequence ID" value="ABT16092.1"/>
    <property type="molecule type" value="Genomic_DNA"/>
</dbReference>
<keyword evidence="1" id="KW-1133">Transmembrane helix</keyword>
<keyword evidence="1" id="KW-0472">Membrane</keyword>
<dbReference type="KEGG" id="vg:5470159"/>
<name>A7J8G1_PBCVF</name>
<dbReference type="RefSeq" id="YP_001426439.1">
    <property type="nucleotide sequence ID" value="NC_008603.1"/>
</dbReference>
<sequence length="66" mass="7510">MNRLSQGLAPVPPAGQNYGVAVPFKLLVYFFFQKRVRLIKNTRPKHLFQDKNPDLAGQIGNSIHFD</sequence>
<proteinExistence type="predicted"/>
<keyword evidence="1" id="KW-0812">Transmembrane</keyword>